<name>A0A1E7K6U4_9ACTN</name>
<evidence type="ECO:0008006" key="4">
    <source>
        <dbReference type="Google" id="ProtNLM"/>
    </source>
</evidence>
<dbReference type="RefSeq" id="WP_026005099.1">
    <property type="nucleotide sequence ID" value="NZ_LJGV01000022.1"/>
</dbReference>
<dbReference type="Proteomes" id="UP000175829">
    <property type="component" value="Unassembled WGS sequence"/>
</dbReference>
<accession>A0A1E7K6U4</accession>
<evidence type="ECO:0000313" key="3">
    <source>
        <dbReference type="Proteomes" id="UP000175829"/>
    </source>
</evidence>
<dbReference type="AlphaFoldDB" id="A0A1E7K6U4"/>
<sequence>MRRSGSPAGASRRAAAAVGALGLALAGTVVGATPGSAASPPSADAVDCSWAHSNKDAGAGGTTTSTRMQAGPYGACGTVVVAGPGVKMYYHCYVVNKYGNKWSHVRAAGTSINGWVWNEHLDDGGSTKRC</sequence>
<feature type="signal peptide" evidence="1">
    <location>
        <begin position="1"/>
        <end position="31"/>
    </location>
</feature>
<organism evidence="2 3">
    <name type="scientific">Streptomyces qinglanensis</name>
    <dbReference type="NCBI Taxonomy" id="943816"/>
    <lineage>
        <taxon>Bacteria</taxon>
        <taxon>Bacillati</taxon>
        <taxon>Actinomycetota</taxon>
        <taxon>Actinomycetes</taxon>
        <taxon>Kitasatosporales</taxon>
        <taxon>Streptomycetaceae</taxon>
        <taxon>Streptomyces</taxon>
    </lineage>
</organism>
<reference evidence="2 3" key="1">
    <citation type="journal article" date="2016" name="Front. Microbiol.">
        <title>Comparative Genomics Analysis of Streptomyces Species Reveals Their Adaptation to the Marine Environment and Their Diversity at the Genomic Level.</title>
        <authorList>
            <person name="Tian X."/>
            <person name="Zhang Z."/>
            <person name="Yang T."/>
            <person name="Chen M."/>
            <person name="Li J."/>
            <person name="Chen F."/>
            <person name="Yang J."/>
            <person name="Li W."/>
            <person name="Zhang B."/>
            <person name="Zhang Z."/>
            <person name="Wu J."/>
            <person name="Zhang C."/>
            <person name="Long L."/>
            <person name="Xiao J."/>
        </authorList>
    </citation>
    <scope>NUCLEOTIDE SEQUENCE [LARGE SCALE GENOMIC DNA]</scope>
    <source>
        <strain evidence="2 3">SCSIO M10379</strain>
    </source>
</reference>
<gene>
    <name evidence="2" type="ORF">AN217_19530</name>
</gene>
<proteinExistence type="predicted"/>
<dbReference type="PATRIC" id="fig|943816.4.peg.3414"/>
<evidence type="ECO:0000313" key="2">
    <source>
        <dbReference type="EMBL" id="OEU99640.1"/>
    </source>
</evidence>
<feature type="chain" id="PRO_5038794401" description="SH3 domain-containing protein" evidence="1">
    <location>
        <begin position="32"/>
        <end position="130"/>
    </location>
</feature>
<protein>
    <recommendedName>
        <fullName evidence="4">SH3 domain-containing protein</fullName>
    </recommendedName>
</protein>
<evidence type="ECO:0000256" key="1">
    <source>
        <dbReference type="SAM" id="SignalP"/>
    </source>
</evidence>
<keyword evidence="1" id="KW-0732">Signal</keyword>
<dbReference type="EMBL" id="LJGV01000022">
    <property type="protein sequence ID" value="OEU99640.1"/>
    <property type="molecule type" value="Genomic_DNA"/>
</dbReference>
<comment type="caution">
    <text evidence="2">The sequence shown here is derived from an EMBL/GenBank/DDBJ whole genome shotgun (WGS) entry which is preliminary data.</text>
</comment>